<protein>
    <submittedName>
        <fullName evidence="2">Uncharacterized protein</fullName>
    </submittedName>
</protein>
<feature type="compositionally biased region" description="Basic and acidic residues" evidence="1">
    <location>
        <begin position="23"/>
        <end position="34"/>
    </location>
</feature>
<proteinExistence type="predicted"/>
<organism evidence="2">
    <name type="scientific">marine metagenome</name>
    <dbReference type="NCBI Taxonomy" id="408172"/>
    <lineage>
        <taxon>unclassified sequences</taxon>
        <taxon>metagenomes</taxon>
        <taxon>ecological metagenomes</taxon>
    </lineage>
</organism>
<feature type="region of interest" description="Disordered" evidence="1">
    <location>
        <begin position="23"/>
        <end position="48"/>
    </location>
</feature>
<evidence type="ECO:0000313" key="2">
    <source>
        <dbReference type="EMBL" id="SVD82727.1"/>
    </source>
</evidence>
<evidence type="ECO:0000256" key="1">
    <source>
        <dbReference type="SAM" id="MobiDB-lite"/>
    </source>
</evidence>
<reference evidence="2" key="1">
    <citation type="submission" date="2018-05" db="EMBL/GenBank/DDBJ databases">
        <authorList>
            <person name="Lanie J.A."/>
            <person name="Ng W.-L."/>
            <person name="Kazmierczak K.M."/>
            <person name="Andrzejewski T.M."/>
            <person name="Davidsen T.M."/>
            <person name="Wayne K.J."/>
            <person name="Tettelin H."/>
            <person name="Glass J.I."/>
            <person name="Rusch D."/>
            <person name="Podicherti R."/>
            <person name="Tsui H.-C.T."/>
            <person name="Winkler M.E."/>
        </authorList>
    </citation>
    <scope>NUCLEOTIDE SEQUENCE</scope>
</reference>
<dbReference type="AlphaFoldDB" id="A0A382YHC7"/>
<accession>A0A382YHC7</accession>
<dbReference type="EMBL" id="UINC01175872">
    <property type="protein sequence ID" value="SVD82727.1"/>
    <property type="molecule type" value="Genomic_DNA"/>
</dbReference>
<name>A0A382YHC7_9ZZZZ</name>
<sequence>MAMDVYGAAWHVAFFVEGRLVSRDDDDTGRRSETEVNPPILRVDRTNA</sequence>
<gene>
    <name evidence="2" type="ORF">METZ01_LOCUS435581</name>
</gene>